<accession>A0ACC1P1P5</accession>
<name>A0ACC1P1P5_9PEZI</name>
<dbReference type="EMBL" id="JAPDGR010001172">
    <property type="protein sequence ID" value="KAJ2985063.1"/>
    <property type="molecule type" value="Genomic_DNA"/>
</dbReference>
<comment type="caution">
    <text evidence="1">The sequence shown here is derived from an EMBL/GenBank/DDBJ whole genome shotgun (WGS) entry which is preliminary data.</text>
</comment>
<evidence type="ECO:0000313" key="1">
    <source>
        <dbReference type="EMBL" id="KAJ2985063.1"/>
    </source>
</evidence>
<keyword evidence="2" id="KW-1185">Reference proteome</keyword>
<gene>
    <name evidence="1" type="ORF">NUW58_g5734</name>
</gene>
<proteinExistence type="predicted"/>
<evidence type="ECO:0000313" key="2">
    <source>
        <dbReference type="Proteomes" id="UP001143856"/>
    </source>
</evidence>
<protein>
    <submittedName>
        <fullName evidence="1">Uncharacterized protein</fullName>
    </submittedName>
</protein>
<organism evidence="1 2">
    <name type="scientific">Xylaria curta</name>
    <dbReference type="NCBI Taxonomy" id="42375"/>
    <lineage>
        <taxon>Eukaryota</taxon>
        <taxon>Fungi</taxon>
        <taxon>Dikarya</taxon>
        <taxon>Ascomycota</taxon>
        <taxon>Pezizomycotina</taxon>
        <taxon>Sordariomycetes</taxon>
        <taxon>Xylariomycetidae</taxon>
        <taxon>Xylariales</taxon>
        <taxon>Xylariaceae</taxon>
        <taxon>Xylaria</taxon>
    </lineage>
</organism>
<sequence>MSMASFTQLGELLLIVAENTHSRRLLYNACLVSRMFNMAFTPSLYRCLRWDASNAHFLHDESKLDLIIRSGRLSYTRIIIVSLPAVVSIEDAWEDRFPRGDQEGVSWWCGLLDDIYDQVNRALINLFAAARRLRSFACSQLALSRECIRTLSGLPDLRSLYYQFPFTHDFYLGLDVDGTILTGASYAARVRNYGTPPDDVNCKRLTRLSLINMCGELDVWKRWLVRVISESPQLKRLSLSIERQTIERLGLWSDVRVDDIECHSNIVQYISRELGAPLNLECLRLGDGLQFPAPDAICATKLAEAYISNRMHDMVDPDAPINRLALKDLTALSKLAFEDMNYPSMKSISQEASHTLAS</sequence>
<dbReference type="Proteomes" id="UP001143856">
    <property type="component" value="Unassembled WGS sequence"/>
</dbReference>
<reference evidence="1" key="1">
    <citation type="submission" date="2022-10" db="EMBL/GenBank/DDBJ databases">
        <title>Genome Sequence of Xylaria curta.</title>
        <authorList>
            <person name="Buettner E."/>
        </authorList>
    </citation>
    <scope>NUCLEOTIDE SEQUENCE</scope>
    <source>
        <strain evidence="1">Babe10</strain>
    </source>
</reference>